<evidence type="ECO:0000259" key="7">
    <source>
        <dbReference type="SMART" id="SM00849"/>
    </source>
</evidence>
<reference evidence="8 9" key="1">
    <citation type="journal article" date="2016" name="Environ. Microbiol.">
        <title>Genomic resolution of a cold subsurface aquifer community provides metabolic insights for novel microbes adapted to high CO concentrations.</title>
        <authorList>
            <person name="Probst A.J."/>
            <person name="Castelle C.J."/>
            <person name="Singh A."/>
            <person name="Brown C.T."/>
            <person name="Anantharaman K."/>
            <person name="Sharon I."/>
            <person name="Hug L.A."/>
            <person name="Burstein D."/>
            <person name="Emerson J.B."/>
            <person name="Thomas B.C."/>
            <person name="Banfield J.F."/>
        </authorList>
    </citation>
    <scope>NUCLEOTIDE SEQUENCE [LARGE SCALE GENOMIC DNA]</scope>
    <source>
        <strain evidence="8">CG1_02_47_37</strain>
    </source>
</reference>
<comment type="function">
    <text evidence="6">Endoribonuclease that catalyzes the hydrolysis of histone-coding pre-mRNA 3'-end. Involved in histone pre-mRNA processing during the S-phase of the cell cycle, which is required for entering/progressing through S-phase. Cleaves histone pre-mRNA at a major and a minor cleavage site after the 5'-ACCCA-3' and the 5'-ACCCACA-3' sequence, respectively, and located downstream of the stem-loop. May require the presence of the HDE element located at the histone pre-RNA 3'-end to avoid non-specific cleavage.</text>
</comment>
<dbReference type="CDD" id="cd07711">
    <property type="entry name" value="MBLAC1-like_MBL-fold"/>
    <property type="match status" value="1"/>
</dbReference>
<evidence type="ECO:0000256" key="5">
    <source>
        <dbReference type="ARBA" id="ARBA00044690"/>
    </source>
</evidence>
<evidence type="ECO:0000256" key="1">
    <source>
        <dbReference type="ARBA" id="ARBA00004514"/>
    </source>
</evidence>
<comment type="subunit">
    <text evidence="2">Homodimer.</text>
</comment>
<dbReference type="EMBL" id="MNUI01000029">
    <property type="protein sequence ID" value="OIN89450.1"/>
    <property type="molecule type" value="Genomic_DNA"/>
</dbReference>
<dbReference type="InterPro" id="IPR036866">
    <property type="entry name" value="RibonucZ/Hydroxyglut_hydro"/>
</dbReference>
<accession>A0A1J4RST7</accession>
<gene>
    <name evidence="8" type="ORF">AUJ59_01525</name>
</gene>
<evidence type="ECO:0000256" key="2">
    <source>
        <dbReference type="ARBA" id="ARBA00011738"/>
    </source>
</evidence>
<dbReference type="AlphaFoldDB" id="A0A1J4RST7"/>
<evidence type="ECO:0000256" key="6">
    <source>
        <dbReference type="ARBA" id="ARBA00045869"/>
    </source>
</evidence>
<comment type="catalytic activity">
    <reaction evidence="5">
        <text>a ribonucleotidyl-ribonucleotide-RNA + H2O = a 3'-end ribonucleotide-RNA + a 5'-end 5'-phospho-ribonucleoside-RNA + H(+)</text>
        <dbReference type="Rhea" id="RHEA:68096"/>
        <dbReference type="Rhea" id="RHEA-COMP:15179"/>
        <dbReference type="Rhea" id="RHEA-COMP:17355"/>
        <dbReference type="Rhea" id="RHEA-COMP:17428"/>
        <dbReference type="ChEBI" id="CHEBI:15377"/>
        <dbReference type="ChEBI" id="CHEBI:15378"/>
        <dbReference type="ChEBI" id="CHEBI:74896"/>
        <dbReference type="ChEBI" id="CHEBI:138282"/>
        <dbReference type="ChEBI" id="CHEBI:173118"/>
    </reaction>
    <physiologicalReaction direction="left-to-right" evidence="5">
        <dbReference type="Rhea" id="RHEA:68097"/>
    </physiologicalReaction>
</comment>
<dbReference type="SUPFAM" id="SSF56281">
    <property type="entry name" value="Metallo-hydrolase/oxidoreductase"/>
    <property type="match status" value="1"/>
</dbReference>
<dbReference type="Gene3D" id="3.60.15.10">
    <property type="entry name" value="Ribonuclease Z/Hydroxyacylglutathione hydrolase-like"/>
    <property type="match status" value="1"/>
</dbReference>
<dbReference type="STRING" id="1805034.AUJ59_01525"/>
<dbReference type="GO" id="GO:0005829">
    <property type="term" value="C:cytosol"/>
    <property type="evidence" value="ECO:0007669"/>
    <property type="project" value="UniProtKB-SubCell"/>
</dbReference>
<protein>
    <recommendedName>
        <fullName evidence="3">Metallo-beta-lactamase domain-containing protein 1</fullName>
    </recommendedName>
    <alternativeName>
        <fullName evidence="4">Endoribonuclease MBLAC1</fullName>
    </alternativeName>
</protein>
<evidence type="ECO:0000313" key="8">
    <source>
        <dbReference type="EMBL" id="OIN89450.1"/>
    </source>
</evidence>
<dbReference type="InterPro" id="IPR039344">
    <property type="entry name" value="MBLAC1"/>
</dbReference>
<dbReference type="Proteomes" id="UP000183144">
    <property type="component" value="Unassembled WGS sequence"/>
</dbReference>
<feature type="domain" description="Metallo-beta-lactamase" evidence="7">
    <location>
        <begin position="27"/>
        <end position="186"/>
    </location>
</feature>
<dbReference type="InterPro" id="IPR001279">
    <property type="entry name" value="Metallo-B-lactamas"/>
</dbReference>
<dbReference type="PANTHER" id="PTHR23200:SF48">
    <property type="entry name" value="METALLO-BETA-LACTAMASE DOMAIN-CONTAINING PROTEIN 1"/>
    <property type="match status" value="1"/>
</dbReference>
<dbReference type="PANTHER" id="PTHR23200">
    <property type="entry name" value="METALLO-BETA-LACTAMASE DOMAIN-CONTAINING PROTEIN 1"/>
    <property type="match status" value="1"/>
</dbReference>
<proteinExistence type="predicted"/>
<sequence length="222" mass="25116">MIKPAEVIVLQPGYAVWQKRLKAQKADGTISLIKSSQNMIVDTGLPKDKDLILKKLKTNGLTLEKIDFVICTHGDADHISNNNLFPKAVLIVGFDIYHGDIATFFQKNFKIDENVTVTSMTGHDERSIGVLVKTVKGLVAITGDLFEYENDWKQAREWIAFSKQPKAHIKNRAKVWELADYIVPGHGPKFKVDKTVNILEKEMKQLKELLQRTVNVYGDVKL</sequence>
<dbReference type="Pfam" id="PF00753">
    <property type="entry name" value="Lactamase_B"/>
    <property type="match status" value="1"/>
</dbReference>
<evidence type="ECO:0000256" key="3">
    <source>
        <dbReference type="ARBA" id="ARBA00014856"/>
    </source>
</evidence>
<comment type="subcellular location">
    <subcellularLocation>
        <location evidence="1">Cytoplasm</location>
        <location evidence="1">Cytosol</location>
    </subcellularLocation>
</comment>
<comment type="caution">
    <text evidence="8">The sequence shown here is derived from an EMBL/GenBank/DDBJ whole genome shotgun (WGS) entry which is preliminary data.</text>
</comment>
<organism evidence="8 9">
    <name type="scientific">Candidatus Beckwithbacteria bacterium CG1_02_47_37</name>
    <dbReference type="NCBI Taxonomy" id="1805034"/>
    <lineage>
        <taxon>Bacteria</taxon>
        <taxon>Candidatus Beckwithiibacteriota</taxon>
    </lineage>
</organism>
<name>A0A1J4RST7_9BACT</name>
<evidence type="ECO:0000313" key="9">
    <source>
        <dbReference type="Proteomes" id="UP000183144"/>
    </source>
</evidence>
<dbReference type="SMART" id="SM00849">
    <property type="entry name" value="Lactamase_B"/>
    <property type="match status" value="1"/>
</dbReference>
<evidence type="ECO:0000256" key="4">
    <source>
        <dbReference type="ARBA" id="ARBA00032988"/>
    </source>
</evidence>